<keyword evidence="4" id="KW-1185">Reference proteome</keyword>
<dbReference type="OrthoDB" id="5362630at2759"/>
<feature type="compositionally biased region" description="Polar residues" evidence="1">
    <location>
        <begin position="417"/>
        <end position="439"/>
    </location>
</feature>
<feature type="compositionally biased region" description="Low complexity" evidence="1">
    <location>
        <begin position="221"/>
        <end position="232"/>
    </location>
</feature>
<name>A0A0C4DXG5_MAGP6</name>
<feature type="region of interest" description="Disordered" evidence="1">
    <location>
        <begin position="519"/>
        <end position="560"/>
    </location>
</feature>
<reference evidence="2" key="3">
    <citation type="submission" date="2011-03" db="EMBL/GenBank/DDBJ databases">
        <title>Annotation of Magnaporthe poae ATCC 64411.</title>
        <authorList>
            <person name="Ma L.-J."/>
            <person name="Dead R."/>
            <person name="Young S.K."/>
            <person name="Zeng Q."/>
            <person name="Gargeya S."/>
            <person name="Fitzgerald M."/>
            <person name="Haas B."/>
            <person name="Abouelleil A."/>
            <person name="Alvarado L."/>
            <person name="Arachchi H.M."/>
            <person name="Berlin A."/>
            <person name="Brown A."/>
            <person name="Chapman S.B."/>
            <person name="Chen Z."/>
            <person name="Dunbar C."/>
            <person name="Freedman E."/>
            <person name="Gearin G."/>
            <person name="Gellesch M."/>
            <person name="Goldberg J."/>
            <person name="Griggs A."/>
            <person name="Gujja S."/>
            <person name="Heiman D."/>
            <person name="Howarth C."/>
            <person name="Larson L."/>
            <person name="Lui A."/>
            <person name="MacDonald P.J.P."/>
            <person name="Mehta T."/>
            <person name="Montmayeur A."/>
            <person name="Murphy C."/>
            <person name="Neiman D."/>
            <person name="Pearson M."/>
            <person name="Priest M."/>
            <person name="Roberts A."/>
            <person name="Saif S."/>
            <person name="Shea T."/>
            <person name="Shenoy N."/>
            <person name="Sisk P."/>
            <person name="Stolte C."/>
            <person name="Sykes S."/>
            <person name="Yandava C."/>
            <person name="Wortman J."/>
            <person name="Nusbaum C."/>
            <person name="Birren B."/>
        </authorList>
    </citation>
    <scope>NUCLEOTIDE SEQUENCE</scope>
    <source>
        <strain evidence="2">ATCC 64411</strain>
    </source>
</reference>
<dbReference type="EMBL" id="GL876968">
    <property type="protein sequence ID" value="KLU85697.1"/>
    <property type="molecule type" value="Genomic_DNA"/>
</dbReference>
<evidence type="ECO:0000313" key="3">
    <source>
        <dbReference type="EnsemblFungi" id="MAPG_04718T0"/>
    </source>
</evidence>
<protein>
    <recommendedName>
        <fullName evidence="5">Zn(2)-C6 fungal-type domain-containing protein</fullName>
    </recommendedName>
</protein>
<feature type="compositionally biased region" description="Polar residues" evidence="1">
    <location>
        <begin position="176"/>
        <end position="193"/>
    </location>
</feature>
<organism evidence="3 4">
    <name type="scientific">Magnaporthiopsis poae (strain ATCC 64411 / 73-15)</name>
    <name type="common">Kentucky bluegrass fungus</name>
    <name type="synonym">Magnaporthe poae</name>
    <dbReference type="NCBI Taxonomy" id="644358"/>
    <lineage>
        <taxon>Eukaryota</taxon>
        <taxon>Fungi</taxon>
        <taxon>Dikarya</taxon>
        <taxon>Ascomycota</taxon>
        <taxon>Pezizomycotina</taxon>
        <taxon>Sordariomycetes</taxon>
        <taxon>Sordariomycetidae</taxon>
        <taxon>Magnaporthales</taxon>
        <taxon>Magnaporthaceae</taxon>
        <taxon>Magnaporthiopsis</taxon>
    </lineage>
</organism>
<feature type="region of interest" description="Disordered" evidence="1">
    <location>
        <begin position="334"/>
        <end position="368"/>
    </location>
</feature>
<feature type="compositionally biased region" description="Low complexity" evidence="1">
    <location>
        <begin position="357"/>
        <end position="368"/>
    </location>
</feature>
<dbReference type="OMA" id="AFLHYPQ"/>
<feature type="region of interest" description="Disordered" evidence="1">
    <location>
        <begin position="417"/>
        <end position="505"/>
    </location>
</feature>
<dbReference type="PANTHER" id="PTHR35392:SF3">
    <property type="entry name" value="ZN(2)-C6 FUNGAL-TYPE DOMAIN-CONTAINING PROTEIN"/>
    <property type="match status" value="1"/>
</dbReference>
<feature type="compositionally biased region" description="Polar residues" evidence="1">
    <location>
        <begin position="208"/>
        <end position="220"/>
    </location>
</feature>
<dbReference type="eggNOG" id="ENOG502RAQ3">
    <property type="taxonomic scope" value="Eukaryota"/>
</dbReference>
<dbReference type="STRING" id="644358.A0A0C4DXG5"/>
<evidence type="ECO:0008006" key="5">
    <source>
        <dbReference type="Google" id="ProtNLM"/>
    </source>
</evidence>
<feature type="region of interest" description="Disordered" evidence="1">
    <location>
        <begin position="151"/>
        <end position="257"/>
    </location>
</feature>
<dbReference type="PANTHER" id="PTHR35392">
    <property type="entry name" value="ZN(II)2CYS6 TRANSCRIPTION FACTOR (EUROFUNG)-RELATED-RELATED"/>
    <property type="match status" value="1"/>
</dbReference>
<reference evidence="3" key="4">
    <citation type="journal article" date="2015" name="G3 (Bethesda)">
        <title>Genome sequences of three phytopathogenic species of the Magnaporthaceae family of fungi.</title>
        <authorList>
            <person name="Okagaki L.H."/>
            <person name="Nunes C.C."/>
            <person name="Sailsbery J."/>
            <person name="Clay B."/>
            <person name="Brown D."/>
            <person name="John T."/>
            <person name="Oh Y."/>
            <person name="Young N."/>
            <person name="Fitzgerald M."/>
            <person name="Haas B.J."/>
            <person name="Zeng Q."/>
            <person name="Young S."/>
            <person name="Adiconis X."/>
            <person name="Fan L."/>
            <person name="Levin J.Z."/>
            <person name="Mitchell T.K."/>
            <person name="Okubara P.A."/>
            <person name="Farman M.L."/>
            <person name="Kohn L.M."/>
            <person name="Birren B."/>
            <person name="Ma L.-J."/>
            <person name="Dean R.A."/>
        </authorList>
    </citation>
    <scope>NUCLEOTIDE SEQUENCE</scope>
    <source>
        <strain evidence="3">ATCC 64411 / 73-15</strain>
    </source>
</reference>
<dbReference type="Proteomes" id="UP000011715">
    <property type="component" value="Unassembled WGS sequence"/>
</dbReference>
<feature type="region of interest" description="Disordered" evidence="1">
    <location>
        <begin position="1"/>
        <end position="48"/>
    </location>
</feature>
<dbReference type="InterPro" id="IPR052973">
    <property type="entry name" value="Fungal_sec-metab_reg_TF"/>
</dbReference>
<evidence type="ECO:0000313" key="2">
    <source>
        <dbReference type="EMBL" id="KLU85697.1"/>
    </source>
</evidence>
<dbReference type="VEuPathDB" id="FungiDB:MAPG_04718"/>
<accession>A0A0C4DXG5</accession>
<gene>
    <name evidence="2" type="ORF">MAPG_04718</name>
</gene>
<proteinExistence type="predicted"/>
<feature type="compositionally biased region" description="Basic and acidic residues" evidence="1">
    <location>
        <begin position="440"/>
        <end position="456"/>
    </location>
</feature>
<evidence type="ECO:0000256" key="1">
    <source>
        <dbReference type="SAM" id="MobiDB-lite"/>
    </source>
</evidence>
<evidence type="ECO:0000313" key="4">
    <source>
        <dbReference type="Proteomes" id="UP000011715"/>
    </source>
</evidence>
<feature type="region of interest" description="Disordered" evidence="1">
    <location>
        <begin position="76"/>
        <end position="135"/>
    </location>
</feature>
<sequence>MNPYASVLPQQAPQPGPIRRQLTERTSSVGIEAWPDRRPWAEPDRGQGQGQAFFATALAHGTVVRGAGTVPAVDMGHNSSDVTGRNGVDVGHQGSGAPGREKLALGNRTESGPLRHEYLPRPAGPSHAHTAPQFSLPHPLEVRTTYDFGHHGQQAAYNNPHLHSHVNGSGHPPYGQHSTYGYPAQSQGHGHNQPSHEQHGHSPASYYHSHQNGLQEWYSNSASQAQQAPAASHYVHTTSGDGHNDSVYPRRLPLRPASPPPFNMPILQAEISEMATAPPQQPAPHSPRMPRDLSHILHHSDESRAPEPSTEARQSHFGVTSYDPVRAYRYPLNHSPAPFSSQPPLSDPVHTRAETTGPVCSSSSSAGMVSGAPGFAASPVHPPVTSAYGHGYGDHSHDRSQLPSISAASVPVVTQATPTYGQPNYSTASPSDNYQLSPTDSHRTSREREYPDHDQQHGVGDGSGYWVAAAPGASSGEEDSPPQHTPDQNGYSHPPHTSDQNGYQHSQMEQWVDNSVDASRHEMERAARVKPRPAKTSAPRGKDPKAQKKKRGKFTEEKRQGTAVTRKYGACIRCKCQRIRCNPKDPDDPEGHCQSCLDVNTQSKKMIHSPVCRRYRLTDMMLSRQGGLNMTKRWDGTLMKDVGDRVDDVVRIVELKIFYSHHPRQLDLYHRPIRLEVHRFRPRAGDLLCRRWKTRDNLPMTTEMTPFALNDINKTAAELADFISENVFEAMRTAVRESDAIVRETYEAAINYFQSLEPGDERHTYLSHLFRLWFAMRLTTGSAYISGPDKLDMVPETHPDYPLGDRISLPRMITAQFDSILTTKFLKPGTTHVTRFLEKSLKQNNPENFFVLYLSIFIILHEISVATKDRGRYARDNQLAVRFSIPQMVSKQHFGAVNLLAHWQYYKTEKDPLSTEPWKMHKSKMACLTEEQKDFVFRWWHWMRQPGMIERLCPDEEREQMAQWEEPLYFVCQMYMPSWRERTFFSYEKEK</sequence>
<reference evidence="3" key="5">
    <citation type="submission" date="2015-06" db="UniProtKB">
        <authorList>
            <consortium name="EnsemblFungi"/>
        </authorList>
    </citation>
    <scope>IDENTIFICATION</scope>
    <source>
        <strain evidence="3">ATCC 64411</strain>
    </source>
</reference>
<dbReference type="EnsemblFungi" id="MAPG_04718T0">
    <property type="protein sequence ID" value="MAPG_04718T0"/>
    <property type="gene ID" value="MAPG_04718"/>
</dbReference>
<dbReference type="EMBL" id="ADBL01001104">
    <property type="status" value="NOT_ANNOTATED_CDS"/>
    <property type="molecule type" value="Genomic_DNA"/>
</dbReference>
<dbReference type="AlphaFoldDB" id="A0A0C4DXG5"/>
<feature type="compositionally biased region" description="Polar residues" evidence="1">
    <location>
        <begin position="485"/>
        <end position="505"/>
    </location>
</feature>
<reference evidence="4" key="1">
    <citation type="submission" date="2010-05" db="EMBL/GenBank/DDBJ databases">
        <title>The genome sequence of Magnaporthe poae strain ATCC 64411.</title>
        <authorList>
            <person name="Ma L.-J."/>
            <person name="Dead R."/>
            <person name="Young S."/>
            <person name="Zeng Q."/>
            <person name="Koehrsen M."/>
            <person name="Alvarado L."/>
            <person name="Berlin A."/>
            <person name="Chapman S.B."/>
            <person name="Chen Z."/>
            <person name="Freedman E."/>
            <person name="Gellesch M."/>
            <person name="Goldberg J."/>
            <person name="Griggs A."/>
            <person name="Gujja S."/>
            <person name="Heilman E.R."/>
            <person name="Heiman D."/>
            <person name="Hepburn T."/>
            <person name="Howarth C."/>
            <person name="Jen D."/>
            <person name="Larson L."/>
            <person name="Mehta T."/>
            <person name="Neiman D."/>
            <person name="Pearson M."/>
            <person name="Roberts A."/>
            <person name="Saif S."/>
            <person name="Shea T."/>
            <person name="Shenoy N."/>
            <person name="Sisk P."/>
            <person name="Stolte C."/>
            <person name="Sykes S."/>
            <person name="Walk T."/>
            <person name="White J."/>
            <person name="Yandava C."/>
            <person name="Haas B."/>
            <person name="Nusbaum C."/>
            <person name="Birren B."/>
        </authorList>
    </citation>
    <scope>NUCLEOTIDE SEQUENCE [LARGE SCALE GENOMIC DNA]</scope>
    <source>
        <strain evidence="4">ATCC 64411 / 73-15</strain>
    </source>
</reference>
<feature type="compositionally biased region" description="Basic and acidic residues" evidence="1">
    <location>
        <begin position="34"/>
        <end position="45"/>
    </location>
</feature>
<reference evidence="2" key="2">
    <citation type="submission" date="2010-05" db="EMBL/GenBank/DDBJ databases">
        <title>The Genome Sequence of Magnaporthe poae strain ATCC 64411.</title>
        <authorList>
            <consortium name="The Broad Institute Genome Sequencing Platform"/>
            <consortium name="Broad Institute Genome Sequencing Center for Infectious Disease"/>
            <person name="Ma L.-J."/>
            <person name="Dead R."/>
            <person name="Young S."/>
            <person name="Zeng Q."/>
            <person name="Koehrsen M."/>
            <person name="Alvarado L."/>
            <person name="Berlin A."/>
            <person name="Chapman S.B."/>
            <person name="Chen Z."/>
            <person name="Freedman E."/>
            <person name="Gellesch M."/>
            <person name="Goldberg J."/>
            <person name="Griggs A."/>
            <person name="Gujja S."/>
            <person name="Heilman E.R."/>
            <person name="Heiman D."/>
            <person name="Hepburn T."/>
            <person name="Howarth C."/>
            <person name="Jen D."/>
            <person name="Larson L."/>
            <person name="Mehta T."/>
            <person name="Neiman D."/>
            <person name="Pearson M."/>
            <person name="Roberts A."/>
            <person name="Saif S."/>
            <person name="Shea T."/>
            <person name="Shenoy N."/>
            <person name="Sisk P."/>
            <person name="Stolte C."/>
            <person name="Sykes S."/>
            <person name="Walk T."/>
            <person name="White J."/>
            <person name="Yandava C."/>
            <person name="Haas B."/>
            <person name="Nusbaum C."/>
            <person name="Birren B."/>
        </authorList>
    </citation>
    <scope>NUCLEOTIDE SEQUENCE</scope>
    <source>
        <strain evidence="2">ATCC 64411</strain>
    </source>
</reference>